<evidence type="ECO:0000256" key="1">
    <source>
        <dbReference type="ARBA" id="ARBA00000085"/>
    </source>
</evidence>
<name>A0A518B1K1_9BACT</name>
<dbReference type="InterPro" id="IPR011006">
    <property type="entry name" value="CheY-like_superfamily"/>
</dbReference>
<dbReference type="InterPro" id="IPR000700">
    <property type="entry name" value="PAS-assoc_C"/>
</dbReference>
<dbReference type="Proteomes" id="UP000317093">
    <property type="component" value="Chromosome"/>
</dbReference>
<dbReference type="KEGG" id="knv:Pan216_17140"/>
<dbReference type="PROSITE" id="PS50113">
    <property type="entry name" value="PAC"/>
    <property type="match status" value="1"/>
</dbReference>
<keyword evidence="6 14" id="KW-0418">Kinase</keyword>
<dbReference type="InterPro" id="IPR003594">
    <property type="entry name" value="HATPase_dom"/>
</dbReference>
<dbReference type="PANTHER" id="PTHR43065:SF10">
    <property type="entry name" value="PEROXIDE STRESS-ACTIVATED HISTIDINE KINASE MAK3"/>
    <property type="match status" value="1"/>
</dbReference>
<dbReference type="OrthoDB" id="236031at2"/>
<dbReference type="InterPro" id="IPR000014">
    <property type="entry name" value="PAS"/>
</dbReference>
<evidence type="ECO:0000313" key="14">
    <source>
        <dbReference type="EMBL" id="QDU60861.1"/>
    </source>
</evidence>
<feature type="modified residue" description="4-aspartylphosphate" evidence="9">
    <location>
        <position position="57"/>
    </location>
</feature>
<dbReference type="InterPro" id="IPR001610">
    <property type="entry name" value="PAC"/>
</dbReference>
<gene>
    <name evidence="14" type="primary">tmoS</name>
    <name evidence="14" type="ORF">Pan216_17140</name>
</gene>
<evidence type="ECO:0000256" key="6">
    <source>
        <dbReference type="ARBA" id="ARBA00022777"/>
    </source>
</evidence>
<dbReference type="InterPro" id="IPR035965">
    <property type="entry name" value="PAS-like_dom_sf"/>
</dbReference>
<evidence type="ECO:0000256" key="7">
    <source>
        <dbReference type="ARBA" id="ARBA00022840"/>
    </source>
</evidence>
<evidence type="ECO:0000256" key="9">
    <source>
        <dbReference type="PROSITE-ProRule" id="PRU00169"/>
    </source>
</evidence>
<keyword evidence="8" id="KW-0902">Two-component regulatory system</keyword>
<dbReference type="GO" id="GO:0000160">
    <property type="term" value="P:phosphorelay signal transduction system"/>
    <property type="evidence" value="ECO:0007669"/>
    <property type="project" value="UniProtKB-KW"/>
</dbReference>
<dbReference type="SMART" id="SM00086">
    <property type="entry name" value="PAC"/>
    <property type="match status" value="1"/>
</dbReference>
<dbReference type="Gene3D" id="3.30.450.20">
    <property type="entry name" value="PAS domain"/>
    <property type="match status" value="1"/>
</dbReference>
<dbReference type="PANTHER" id="PTHR43065">
    <property type="entry name" value="SENSOR HISTIDINE KINASE"/>
    <property type="match status" value="1"/>
</dbReference>
<keyword evidence="15" id="KW-1185">Reference proteome</keyword>
<dbReference type="PRINTS" id="PR00344">
    <property type="entry name" value="BCTRLSENSOR"/>
</dbReference>
<dbReference type="CDD" id="cd00130">
    <property type="entry name" value="PAS"/>
    <property type="match status" value="1"/>
</dbReference>
<dbReference type="InterPro" id="IPR001789">
    <property type="entry name" value="Sig_transdc_resp-reg_receiver"/>
</dbReference>
<feature type="domain" description="PAC" evidence="13">
    <location>
        <begin position="208"/>
        <end position="260"/>
    </location>
</feature>
<keyword evidence="5" id="KW-0547">Nucleotide-binding</keyword>
<evidence type="ECO:0000256" key="8">
    <source>
        <dbReference type="ARBA" id="ARBA00023012"/>
    </source>
</evidence>
<dbReference type="EC" id="2.7.13.3" evidence="2"/>
<dbReference type="CDD" id="cd00075">
    <property type="entry name" value="HATPase"/>
    <property type="match status" value="1"/>
</dbReference>
<dbReference type="AlphaFoldDB" id="A0A518B1K1"/>
<reference evidence="14 15" key="1">
    <citation type="submission" date="2019-02" db="EMBL/GenBank/DDBJ databases">
        <title>Deep-cultivation of Planctomycetes and their phenomic and genomic characterization uncovers novel biology.</title>
        <authorList>
            <person name="Wiegand S."/>
            <person name="Jogler M."/>
            <person name="Boedeker C."/>
            <person name="Pinto D."/>
            <person name="Vollmers J."/>
            <person name="Rivas-Marin E."/>
            <person name="Kohn T."/>
            <person name="Peeters S.H."/>
            <person name="Heuer A."/>
            <person name="Rast P."/>
            <person name="Oberbeckmann S."/>
            <person name="Bunk B."/>
            <person name="Jeske O."/>
            <person name="Meyerdierks A."/>
            <person name="Storesund J.E."/>
            <person name="Kallscheuer N."/>
            <person name="Luecker S."/>
            <person name="Lage O.M."/>
            <person name="Pohl T."/>
            <person name="Merkel B.J."/>
            <person name="Hornburger P."/>
            <person name="Mueller R.-W."/>
            <person name="Bruemmer F."/>
            <person name="Labrenz M."/>
            <person name="Spormann A.M."/>
            <person name="Op den Camp H."/>
            <person name="Overmann J."/>
            <person name="Amann R."/>
            <person name="Jetten M.S.M."/>
            <person name="Mascher T."/>
            <person name="Medema M.H."/>
            <person name="Devos D.P."/>
            <person name="Kaster A.-K."/>
            <person name="Ovreas L."/>
            <person name="Rohde M."/>
            <person name="Galperin M.Y."/>
            <person name="Jogler C."/>
        </authorList>
    </citation>
    <scope>NUCLEOTIDE SEQUENCE [LARGE SCALE GENOMIC DNA]</scope>
    <source>
        <strain evidence="14 15">Pan216</strain>
    </source>
</reference>
<dbReference type="NCBIfam" id="TIGR00229">
    <property type="entry name" value="sensory_box"/>
    <property type="match status" value="1"/>
</dbReference>
<dbReference type="GO" id="GO:0004673">
    <property type="term" value="F:protein histidine kinase activity"/>
    <property type="evidence" value="ECO:0007669"/>
    <property type="project" value="UniProtKB-EC"/>
</dbReference>
<dbReference type="SMART" id="SM00387">
    <property type="entry name" value="HATPase_c"/>
    <property type="match status" value="1"/>
</dbReference>
<feature type="domain" description="PAS" evidence="12">
    <location>
        <begin position="134"/>
        <end position="197"/>
    </location>
</feature>
<dbReference type="Pfam" id="PF00989">
    <property type="entry name" value="PAS"/>
    <property type="match status" value="1"/>
</dbReference>
<evidence type="ECO:0000256" key="4">
    <source>
        <dbReference type="ARBA" id="ARBA00022679"/>
    </source>
</evidence>
<dbReference type="RefSeq" id="WP_145257358.1">
    <property type="nucleotide sequence ID" value="NZ_CP036279.1"/>
</dbReference>
<dbReference type="CDD" id="cd00156">
    <property type="entry name" value="REC"/>
    <property type="match status" value="1"/>
</dbReference>
<comment type="catalytic activity">
    <reaction evidence="1">
        <text>ATP + protein L-histidine = ADP + protein N-phospho-L-histidine.</text>
        <dbReference type="EC" id="2.7.13.3"/>
    </reaction>
</comment>
<dbReference type="SUPFAM" id="SSF55874">
    <property type="entry name" value="ATPase domain of HSP90 chaperone/DNA topoisomerase II/histidine kinase"/>
    <property type="match status" value="1"/>
</dbReference>
<feature type="domain" description="Histidine kinase" evidence="10">
    <location>
        <begin position="273"/>
        <end position="487"/>
    </location>
</feature>
<dbReference type="SUPFAM" id="SSF52172">
    <property type="entry name" value="CheY-like"/>
    <property type="match status" value="1"/>
</dbReference>
<evidence type="ECO:0000259" key="13">
    <source>
        <dbReference type="PROSITE" id="PS50113"/>
    </source>
</evidence>
<keyword evidence="3 9" id="KW-0597">Phosphoprotein</keyword>
<keyword evidence="7" id="KW-0067">ATP-binding</keyword>
<sequence>MTDSKQRRILVIDDDEDTREVLQDLLELDGYFVASAPTAAEALRIATANEQFAILLDRRLPDGNAEELLPRLKEVAPAAAIIIVTGYADLGGALQALRLGTDDYIIKPVNPEALRASLRRIASRQEAEEALRESDARFRSAFDHAPIGMALVALDGRLLQVNRSLAACLGYAQDELVDRELVALTAPEDAAAVESALVGFSHGEGERRRMQCRMLDRRGQVVWTLFNASLVLDAANRPSYCVVQIQDITPQRRAEQQLLQSARLAAIGEMVTGLAHESRNALQRSQASLERLSLRLHGQTESLDLVARIQNAQDHLHRLYEEVRHYAAPIQLDYRRERPDELLDRVWEDLDGHWRGRTASLRHDRTAVGGVVPELDVDRHRLQQVFRNVVENSLTAGADPLVIQATWSRGSIGGRPALEIRLRDNGPGLPTPVAERIFEPFFTTKTQGTGLGMAIARRIVETHSGTIDVGETGHVGAEIVIRMPLEKE</sequence>
<dbReference type="GO" id="GO:0005524">
    <property type="term" value="F:ATP binding"/>
    <property type="evidence" value="ECO:0007669"/>
    <property type="project" value="UniProtKB-KW"/>
</dbReference>
<protein>
    <recommendedName>
        <fullName evidence="2">histidine kinase</fullName>
        <ecNumber evidence="2">2.7.13.3</ecNumber>
    </recommendedName>
</protein>
<evidence type="ECO:0000256" key="2">
    <source>
        <dbReference type="ARBA" id="ARBA00012438"/>
    </source>
</evidence>
<dbReference type="GO" id="GO:0006355">
    <property type="term" value="P:regulation of DNA-templated transcription"/>
    <property type="evidence" value="ECO:0007669"/>
    <property type="project" value="InterPro"/>
</dbReference>
<dbReference type="EMBL" id="CP036279">
    <property type="protein sequence ID" value="QDU60861.1"/>
    <property type="molecule type" value="Genomic_DNA"/>
</dbReference>
<dbReference type="PROSITE" id="PS50110">
    <property type="entry name" value="RESPONSE_REGULATORY"/>
    <property type="match status" value="1"/>
</dbReference>
<dbReference type="Gene3D" id="3.40.50.2300">
    <property type="match status" value="1"/>
</dbReference>
<evidence type="ECO:0000256" key="5">
    <source>
        <dbReference type="ARBA" id="ARBA00022741"/>
    </source>
</evidence>
<evidence type="ECO:0000259" key="12">
    <source>
        <dbReference type="PROSITE" id="PS50112"/>
    </source>
</evidence>
<dbReference type="InterPro" id="IPR004358">
    <property type="entry name" value="Sig_transdc_His_kin-like_C"/>
</dbReference>
<evidence type="ECO:0000259" key="11">
    <source>
        <dbReference type="PROSITE" id="PS50110"/>
    </source>
</evidence>
<dbReference type="InterPro" id="IPR036890">
    <property type="entry name" value="HATPase_C_sf"/>
</dbReference>
<dbReference type="SUPFAM" id="SSF55785">
    <property type="entry name" value="PYP-like sensor domain (PAS domain)"/>
    <property type="match status" value="1"/>
</dbReference>
<keyword evidence="4 14" id="KW-0808">Transferase</keyword>
<dbReference type="PROSITE" id="PS50109">
    <property type="entry name" value="HIS_KIN"/>
    <property type="match status" value="1"/>
</dbReference>
<dbReference type="Gene3D" id="1.10.287.130">
    <property type="match status" value="1"/>
</dbReference>
<feature type="domain" description="Response regulatory" evidence="11">
    <location>
        <begin position="8"/>
        <end position="122"/>
    </location>
</feature>
<dbReference type="InterPro" id="IPR013767">
    <property type="entry name" value="PAS_fold"/>
</dbReference>
<dbReference type="Pfam" id="PF02518">
    <property type="entry name" value="HATPase_c"/>
    <property type="match status" value="1"/>
</dbReference>
<dbReference type="SMART" id="SM00448">
    <property type="entry name" value="REC"/>
    <property type="match status" value="1"/>
</dbReference>
<dbReference type="PROSITE" id="PS50112">
    <property type="entry name" value="PAS"/>
    <property type="match status" value="1"/>
</dbReference>
<evidence type="ECO:0000256" key="3">
    <source>
        <dbReference type="ARBA" id="ARBA00022553"/>
    </source>
</evidence>
<evidence type="ECO:0000259" key="10">
    <source>
        <dbReference type="PROSITE" id="PS50109"/>
    </source>
</evidence>
<dbReference type="SMART" id="SM00091">
    <property type="entry name" value="PAS"/>
    <property type="match status" value="1"/>
</dbReference>
<organism evidence="14 15">
    <name type="scientific">Kolteria novifilia</name>
    <dbReference type="NCBI Taxonomy" id="2527975"/>
    <lineage>
        <taxon>Bacteria</taxon>
        <taxon>Pseudomonadati</taxon>
        <taxon>Planctomycetota</taxon>
        <taxon>Planctomycetia</taxon>
        <taxon>Kolteriales</taxon>
        <taxon>Kolteriaceae</taxon>
        <taxon>Kolteria</taxon>
    </lineage>
</organism>
<dbReference type="Gene3D" id="3.30.565.10">
    <property type="entry name" value="Histidine kinase-like ATPase, C-terminal domain"/>
    <property type="match status" value="1"/>
</dbReference>
<accession>A0A518B1K1</accession>
<dbReference type="Pfam" id="PF00072">
    <property type="entry name" value="Response_reg"/>
    <property type="match status" value="1"/>
</dbReference>
<evidence type="ECO:0000313" key="15">
    <source>
        <dbReference type="Proteomes" id="UP000317093"/>
    </source>
</evidence>
<dbReference type="InterPro" id="IPR005467">
    <property type="entry name" value="His_kinase_dom"/>
</dbReference>
<proteinExistence type="predicted"/>